<sequence length="148" mass="16431">MQLIEVDEVKHVIQGDFGLGLELSLNLIKFRVFMCFGCNDVDLMSKMPLTSSHSQIENQIETFVENFRKSGSTLFPPMEGAVNQRPRIPHSTSRTSQLSPSDDSAATDSCSCPLSMPSVMDSSSCDDVIQVEGYVCGSKFYDLHYVHI</sequence>
<reference evidence="3" key="1">
    <citation type="submission" date="2011-05" db="EMBL/GenBank/DDBJ databases">
        <authorList>
            <person name="Richards S.R."/>
            <person name="Qu J."/>
            <person name="Jiang H."/>
            <person name="Jhangiani S.N."/>
            <person name="Agravi P."/>
            <person name="Goodspeed R."/>
            <person name="Gross S."/>
            <person name="Mandapat C."/>
            <person name="Jackson L."/>
            <person name="Mathew T."/>
            <person name="Pu L."/>
            <person name="Thornton R."/>
            <person name="Saada N."/>
            <person name="Wilczek-Boney K.B."/>
            <person name="Lee S."/>
            <person name="Kovar C."/>
            <person name="Wu Y."/>
            <person name="Scherer S.E."/>
            <person name="Worley K.C."/>
            <person name="Muzny D.M."/>
            <person name="Gibbs R."/>
        </authorList>
    </citation>
    <scope>NUCLEOTIDE SEQUENCE</scope>
    <source>
        <strain evidence="3">Brora</strain>
    </source>
</reference>
<dbReference type="AlphaFoldDB" id="T1JI66"/>
<keyword evidence="3" id="KW-1185">Reference proteome</keyword>
<dbReference type="HOGENOM" id="CLU_1761083_0_0_1"/>
<organism evidence="2 3">
    <name type="scientific">Strigamia maritima</name>
    <name type="common">European centipede</name>
    <name type="synonym">Geophilus maritimus</name>
    <dbReference type="NCBI Taxonomy" id="126957"/>
    <lineage>
        <taxon>Eukaryota</taxon>
        <taxon>Metazoa</taxon>
        <taxon>Ecdysozoa</taxon>
        <taxon>Arthropoda</taxon>
        <taxon>Myriapoda</taxon>
        <taxon>Chilopoda</taxon>
        <taxon>Pleurostigmophora</taxon>
        <taxon>Geophilomorpha</taxon>
        <taxon>Linotaeniidae</taxon>
        <taxon>Strigamia</taxon>
    </lineage>
</organism>
<dbReference type="EnsemblMetazoa" id="SMAR013547-RA">
    <property type="protein sequence ID" value="SMAR013547-PA"/>
    <property type="gene ID" value="SMAR013547"/>
</dbReference>
<dbReference type="EMBL" id="JH431723">
    <property type="status" value="NOT_ANNOTATED_CDS"/>
    <property type="molecule type" value="Genomic_DNA"/>
</dbReference>
<evidence type="ECO:0000313" key="3">
    <source>
        <dbReference type="Proteomes" id="UP000014500"/>
    </source>
</evidence>
<evidence type="ECO:0000256" key="1">
    <source>
        <dbReference type="SAM" id="MobiDB-lite"/>
    </source>
</evidence>
<dbReference type="Proteomes" id="UP000014500">
    <property type="component" value="Unassembled WGS sequence"/>
</dbReference>
<proteinExistence type="predicted"/>
<feature type="region of interest" description="Disordered" evidence="1">
    <location>
        <begin position="78"/>
        <end position="104"/>
    </location>
</feature>
<reference evidence="2" key="2">
    <citation type="submission" date="2015-02" db="UniProtKB">
        <authorList>
            <consortium name="EnsemblMetazoa"/>
        </authorList>
    </citation>
    <scope>IDENTIFICATION</scope>
</reference>
<protein>
    <submittedName>
        <fullName evidence="2">Uncharacterized protein</fullName>
    </submittedName>
</protein>
<accession>T1JI66</accession>
<name>T1JI66_STRMM</name>
<evidence type="ECO:0000313" key="2">
    <source>
        <dbReference type="EnsemblMetazoa" id="SMAR013547-PA"/>
    </source>
</evidence>